<protein>
    <submittedName>
        <fullName evidence="2">Uncharacterized protein</fullName>
    </submittedName>
</protein>
<feature type="transmembrane region" description="Helical" evidence="1">
    <location>
        <begin position="38"/>
        <end position="59"/>
    </location>
</feature>
<evidence type="ECO:0000256" key="1">
    <source>
        <dbReference type="SAM" id="Phobius"/>
    </source>
</evidence>
<keyword evidence="1" id="KW-1133">Transmembrane helix</keyword>
<dbReference type="Proteomes" id="UP001499882">
    <property type="component" value="Unassembled WGS sequence"/>
</dbReference>
<sequence>MKLHDSLDHAVADVSADLPALAVASRNQGLSIRRRRRALAAVGSVAAATVLAVGAYALAPGLDGGADRGVATDLAAPVVRGPLSGETATATNRSLAAALAVTVDNVADGTVGRFQGAAHRHEGFASLLFQPTAGSGPAGEVMVNIQPIGIAGRPPYTCDEYLDEWAATCAVRQLPNGDILRTYSEDDDTEYGVGSQRLAVEVLSPGRRLRVVVNALNTNPWAEGETRRAPVLSTEQATQIATQPWWNRTTLPAEYVEAGELLQDFADANADES</sequence>
<comment type="caution">
    <text evidence="2">The sequence shown here is derived from an EMBL/GenBank/DDBJ whole genome shotgun (WGS) entry which is preliminary data.</text>
</comment>
<dbReference type="RefSeq" id="WP_345529437.1">
    <property type="nucleotide sequence ID" value="NZ_BAABKN010000031.1"/>
</dbReference>
<gene>
    <name evidence="2" type="ORF">GCM10023350_46190</name>
</gene>
<evidence type="ECO:0000313" key="2">
    <source>
        <dbReference type="EMBL" id="GAA4755457.1"/>
    </source>
</evidence>
<keyword evidence="1" id="KW-0472">Membrane</keyword>
<accession>A0ABP8ZG87</accession>
<keyword evidence="3" id="KW-1185">Reference proteome</keyword>
<dbReference type="EMBL" id="BAABKN010000031">
    <property type="protein sequence ID" value="GAA4755457.1"/>
    <property type="molecule type" value="Genomic_DNA"/>
</dbReference>
<organism evidence="2 3">
    <name type="scientific">Nocardioides endophyticus</name>
    <dbReference type="NCBI Taxonomy" id="1353775"/>
    <lineage>
        <taxon>Bacteria</taxon>
        <taxon>Bacillati</taxon>
        <taxon>Actinomycetota</taxon>
        <taxon>Actinomycetes</taxon>
        <taxon>Propionibacteriales</taxon>
        <taxon>Nocardioidaceae</taxon>
        <taxon>Nocardioides</taxon>
    </lineage>
</organism>
<evidence type="ECO:0000313" key="3">
    <source>
        <dbReference type="Proteomes" id="UP001499882"/>
    </source>
</evidence>
<proteinExistence type="predicted"/>
<keyword evidence="1" id="KW-0812">Transmembrane</keyword>
<reference evidence="3" key="1">
    <citation type="journal article" date="2019" name="Int. J. Syst. Evol. Microbiol.">
        <title>The Global Catalogue of Microorganisms (GCM) 10K type strain sequencing project: providing services to taxonomists for standard genome sequencing and annotation.</title>
        <authorList>
            <consortium name="The Broad Institute Genomics Platform"/>
            <consortium name="The Broad Institute Genome Sequencing Center for Infectious Disease"/>
            <person name="Wu L."/>
            <person name="Ma J."/>
        </authorList>
    </citation>
    <scope>NUCLEOTIDE SEQUENCE [LARGE SCALE GENOMIC DNA]</scope>
    <source>
        <strain evidence="3">JCM 18532</strain>
    </source>
</reference>
<name>A0ABP8ZG87_9ACTN</name>